<dbReference type="InterPro" id="IPR011333">
    <property type="entry name" value="SKP1/BTB/POZ_sf"/>
</dbReference>
<dbReference type="SUPFAM" id="SSF54695">
    <property type="entry name" value="POZ domain"/>
    <property type="match status" value="1"/>
</dbReference>
<dbReference type="InterPro" id="IPR000938">
    <property type="entry name" value="CAP-Gly_domain"/>
</dbReference>
<feature type="domain" description="BTB" evidence="2">
    <location>
        <begin position="25"/>
        <end position="94"/>
    </location>
</feature>
<protein>
    <recommendedName>
        <fullName evidence="6">BTB domain-containing protein</fullName>
    </recommendedName>
</protein>
<feature type="domain" description="CAP-Gly" evidence="3">
    <location>
        <begin position="880"/>
        <end position="922"/>
    </location>
</feature>
<accession>A0ABR3BEH9</accession>
<dbReference type="SUPFAM" id="SSF74924">
    <property type="entry name" value="Cap-Gly domain"/>
    <property type="match status" value="1"/>
</dbReference>
<feature type="region of interest" description="Disordered" evidence="1">
    <location>
        <begin position="96"/>
        <end position="148"/>
    </location>
</feature>
<feature type="compositionally biased region" description="Gly residues" evidence="1">
    <location>
        <begin position="670"/>
        <end position="679"/>
    </location>
</feature>
<evidence type="ECO:0000259" key="3">
    <source>
        <dbReference type="PROSITE" id="PS50245"/>
    </source>
</evidence>
<dbReference type="CDD" id="cd18186">
    <property type="entry name" value="BTB_POZ_ZBTB_KLHL-like"/>
    <property type="match status" value="1"/>
</dbReference>
<feature type="region of interest" description="Disordered" evidence="1">
    <location>
        <begin position="207"/>
        <end position="229"/>
    </location>
</feature>
<feature type="domain" description="BTB" evidence="2">
    <location>
        <begin position="260"/>
        <end position="318"/>
    </location>
</feature>
<feature type="compositionally biased region" description="Low complexity" evidence="1">
    <location>
        <begin position="99"/>
        <end position="140"/>
    </location>
</feature>
<dbReference type="Proteomes" id="UP001448207">
    <property type="component" value="Unassembled WGS sequence"/>
</dbReference>
<feature type="region of interest" description="Disordered" evidence="1">
    <location>
        <begin position="816"/>
        <end position="853"/>
    </location>
</feature>
<gene>
    <name evidence="4" type="ORF">J3Q64DRAFT_1807046</name>
</gene>
<evidence type="ECO:0000313" key="5">
    <source>
        <dbReference type="Proteomes" id="UP001448207"/>
    </source>
</evidence>
<evidence type="ECO:0008006" key="6">
    <source>
        <dbReference type="Google" id="ProtNLM"/>
    </source>
</evidence>
<evidence type="ECO:0000313" key="4">
    <source>
        <dbReference type="EMBL" id="KAL0096292.1"/>
    </source>
</evidence>
<dbReference type="InterPro" id="IPR000210">
    <property type="entry name" value="BTB/POZ_dom"/>
</dbReference>
<dbReference type="PROSITE" id="PS50245">
    <property type="entry name" value="CAP_GLY_2"/>
    <property type="match status" value="1"/>
</dbReference>
<feature type="region of interest" description="Disordered" evidence="1">
    <location>
        <begin position="666"/>
        <end position="688"/>
    </location>
</feature>
<dbReference type="Gene3D" id="2.30.30.190">
    <property type="entry name" value="CAP Gly-rich-like domain"/>
    <property type="match status" value="1"/>
</dbReference>
<dbReference type="SMART" id="SM01052">
    <property type="entry name" value="CAP_GLY"/>
    <property type="match status" value="1"/>
</dbReference>
<name>A0ABR3BEH9_PHYBL</name>
<dbReference type="InterPro" id="IPR036859">
    <property type="entry name" value="CAP-Gly_dom_sf"/>
</dbReference>
<organism evidence="4 5">
    <name type="scientific">Phycomyces blakesleeanus</name>
    <dbReference type="NCBI Taxonomy" id="4837"/>
    <lineage>
        <taxon>Eukaryota</taxon>
        <taxon>Fungi</taxon>
        <taxon>Fungi incertae sedis</taxon>
        <taxon>Mucoromycota</taxon>
        <taxon>Mucoromycotina</taxon>
        <taxon>Mucoromycetes</taxon>
        <taxon>Mucorales</taxon>
        <taxon>Phycomycetaceae</taxon>
        <taxon>Phycomyces</taxon>
    </lineage>
</organism>
<feature type="compositionally biased region" description="Low complexity" evidence="1">
    <location>
        <begin position="212"/>
        <end position="222"/>
    </location>
</feature>
<feature type="region of interest" description="Disordered" evidence="1">
    <location>
        <begin position="701"/>
        <end position="729"/>
    </location>
</feature>
<dbReference type="EMBL" id="JBCLYO010000001">
    <property type="protein sequence ID" value="KAL0096292.1"/>
    <property type="molecule type" value="Genomic_DNA"/>
</dbReference>
<sequence length="936" mass="102696">MFHTPLKTLKQSLHTVLNQSQEYLADVSLVYPTQKIWAHRALLVTRVPNEFRIRYMPELQAESTSLTSLATIVPQELMMYLLRFWYTAEFVQPLNTQPSNSSNTSNSSSNDSNSNNNNNNSNNNNNNNSSSINGSSLDSLSIHDSRSSDEIRKQITDLEETLSMRLLPECETGKTDDEQWINDLTRMRADQVHSDVMINIFKAPVEIKKEPQSNQTPSQPSPAGLRIMSKSGGVPSILTSFSKTTDHQPVQTSPPVTITFPAHRFMLAAQSPYFRTMFCTEFKEAANATIHLPADLFSAAILDLILHYLYTDTLLIPPMPANTQSSNAVQQRLTIKKHSLRILQKVYRAADYLGHSDTICVAVLCELGNICHDFKCSCSDCAVLLPSMLSFSSQHAGLVVSEMRRKLITFYSDPVHSLSLWSQKPFAILIQSTLPTTPDGPKPTTQNATLIDDIVQQTFANITRHNAIHVLHSLHLCLSHIRSSDLSTTWSAPTLDILHVFLDHTVQMVSSNFDFYCVEYPILLSCVDGIGAGFSVDFLGFVLKHVLEEGIEDNNATVLYQGIVRDLVGRQEMVKNVAVDSVLLDARQSCASYIRRRSAAIKAIDGFNSLDKDVLRQLSDDIGIPVRTLTKPVESDFSAIFGFHPKAKAAFRSRTAESDEKLKTVCATASGGGNGGSGGTIDSRSSGRRLSFSGLMTHRYSVPTKTPAPAEDASASAIRPVPRARSHSSDAVPIQLGITSASAVSTSSASSVVSVGTDEKPAPRRRFHPPVSQGSSSSLTDVLLPIDSVASVVAVKGETPRPRKLKFELPATPLRTKLTPRKQISAQKRAQSPRRSRWGLGGSTTSDNSDEDESATIVIGTKIELLRRPLPTLGTIKYIGNVEFGKGTWVGVELESRVGNSDGAVDGKRYFQTDAQRGVFIKPDDFKVVHLPTSKA</sequence>
<comment type="caution">
    <text evidence="4">The sequence shown here is derived from an EMBL/GenBank/DDBJ whole genome shotgun (WGS) entry which is preliminary data.</text>
</comment>
<dbReference type="Pfam" id="PF01302">
    <property type="entry name" value="CAP_GLY"/>
    <property type="match status" value="1"/>
</dbReference>
<reference evidence="4 5" key="1">
    <citation type="submission" date="2024-04" db="EMBL/GenBank/DDBJ databases">
        <title>Symmetric and asymmetric DNA N6-adenine methylation regulates different biological responses in Mucorales.</title>
        <authorList>
            <consortium name="Lawrence Berkeley National Laboratory"/>
            <person name="Lax C."/>
            <person name="Mondo S.J."/>
            <person name="Osorio-Concepcion M."/>
            <person name="Muszewska A."/>
            <person name="Corrochano-Luque M."/>
            <person name="Gutierrez G."/>
            <person name="Riley R."/>
            <person name="Lipzen A."/>
            <person name="Guo J."/>
            <person name="Hundley H."/>
            <person name="Amirebrahimi M."/>
            <person name="Ng V."/>
            <person name="Lorenzo-Gutierrez D."/>
            <person name="Binder U."/>
            <person name="Yang J."/>
            <person name="Song Y."/>
            <person name="Canovas D."/>
            <person name="Navarro E."/>
            <person name="Freitag M."/>
            <person name="Gabaldon T."/>
            <person name="Grigoriev I.V."/>
            <person name="Corrochano L.M."/>
            <person name="Nicolas F.E."/>
            <person name="Garre V."/>
        </authorList>
    </citation>
    <scope>NUCLEOTIDE SEQUENCE [LARGE SCALE GENOMIC DNA]</scope>
    <source>
        <strain evidence="4 5">L51</strain>
    </source>
</reference>
<evidence type="ECO:0000256" key="1">
    <source>
        <dbReference type="SAM" id="MobiDB-lite"/>
    </source>
</evidence>
<dbReference type="Pfam" id="PF00651">
    <property type="entry name" value="BTB"/>
    <property type="match status" value="1"/>
</dbReference>
<dbReference type="Gene3D" id="3.30.710.10">
    <property type="entry name" value="Potassium Channel Kv1.1, Chain A"/>
    <property type="match status" value="1"/>
</dbReference>
<dbReference type="PROSITE" id="PS50097">
    <property type="entry name" value="BTB"/>
    <property type="match status" value="2"/>
</dbReference>
<dbReference type="PANTHER" id="PTHR24413">
    <property type="entry name" value="SPECKLE-TYPE POZ PROTEIN"/>
    <property type="match status" value="1"/>
</dbReference>
<proteinExistence type="predicted"/>
<evidence type="ECO:0000259" key="2">
    <source>
        <dbReference type="PROSITE" id="PS50097"/>
    </source>
</evidence>
<keyword evidence="5" id="KW-1185">Reference proteome</keyword>
<dbReference type="SMART" id="SM00225">
    <property type="entry name" value="BTB"/>
    <property type="match status" value="1"/>
</dbReference>
<feature type="region of interest" description="Disordered" evidence="1">
    <location>
        <begin position="754"/>
        <end position="778"/>
    </location>
</feature>